<feature type="domain" description="ABC-three component systems C-terminal" evidence="1">
    <location>
        <begin position="164"/>
        <end position="309"/>
    </location>
</feature>
<dbReference type="RefSeq" id="WP_146855232.1">
    <property type="nucleotide sequence ID" value="NZ_BKAG01000061.1"/>
</dbReference>
<sequence>MLRFPLHDLSDSEFEKLVGLICHKLLGPGVTTFARGKDRGKDAKFIGTAQVFPSPTNPAAGKFVIQAKHRASPVGTCSDYEFETKTLNEELPKIRRMFDDGELTHYILFTNRRKTGGAEDRIAKRVLDETGVKDFWLRGFEDIESELLLHPDIVRAVGLDKLRSPIMFTPNDLRDVIMALYEHRQNLPDSFDSEHDFRDYPGIEVKNSVNGLSAVYFDYIRENSMMHFVAIEDFLKNARNRTIKEQYHAVADELKGQLIVHRERFSAFDDALEHLHHLIPERSPGIAVASHRPLLKIVIHYMYVNCDIGRKAPLS</sequence>
<proteinExistence type="predicted"/>
<dbReference type="Proteomes" id="UP000321577">
    <property type="component" value="Unassembled WGS sequence"/>
</dbReference>
<dbReference type="Pfam" id="PF20279">
    <property type="entry name" value="CTD12"/>
    <property type="match status" value="1"/>
</dbReference>
<organism evidence="2 3">
    <name type="scientific">Brevifollis gellanilyticus</name>
    <dbReference type="NCBI Taxonomy" id="748831"/>
    <lineage>
        <taxon>Bacteria</taxon>
        <taxon>Pseudomonadati</taxon>
        <taxon>Verrucomicrobiota</taxon>
        <taxon>Verrucomicrobiia</taxon>
        <taxon>Verrucomicrobiales</taxon>
        <taxon>Verrucomicrobiaceae</taxon>
    </lineage>
</organism>
<dbReference type="AlphaFoldDB" id="A0A512MGL7"/>
<comment type="caution">
    <text evidence="2">The sequence shown here is derived from an EMBL/GenBank/DDBJ whole genome shotgun (WGS) entry which is preliminary data.</text>
</comment>
<dbReference type="EMBL" id="BKAG01000061">
    <property type="protein sequence ID" value="GEP45875.1"/>
    <property type="molecule type" value="Genomic_DNA"/>
</dbReference>
<evidence type="ECO:0000313" key="2">
    <source>
        <dbReference type="EMBL" id="GEP45875.1"/>
    </source>
</evidence>
<evidence type="ECO:0000259" key="1">
    <source>
        <dbReference type="Pfam" id="PF20279"/>
    </source>
</evidence>
<gene>
    <name evidence="2" type="ORF">BGE01nite_51660</name>
</gene>
<dbReference type="InterPro" id="IPR046917">
    <property type="entry name" value="ABC-3C_CTD12"/>
</dbReference>
<name>A0A512MGL7_9BACT</name>
<keyword evidence="3" id="KW-1185">Reference proteome</keyword>
<dbReference type="OrthoDB" id="7820209at2"/>
<reference evidence="2 3" key="1">
    <citation type="submission" date="2019-07" db="EMBL/GenBank/DDBJ databases">
        <title>Whole genome shotgun sequence of Brevifollis gellanilyticus NBRC 108608.</title>
        <authorList>
            <person name="Hosoyama A."/>
            <person name="Uohara A."/>
            <person name="Ohji S."/>
            <person name="Ichikawa N."/>
        </authorList>
    </citation>
    <scope>NUCLEOTIDE SEQUENCE [LARGE SCALE GENOMIC DNA]</scope>
    <source>
        <strain evidence="2 3">NBRC 108608</strain>
    </source>
</reference>
<evidence type="ECO:0000313" key="3">
    <source>
        <dbReference type="Proteomes" id="UP000321577"/>
    </source>
</evidence>
<protein>
    <recommendedName>
        <fullName evidence="1">ABC-three component systems C-terminal domain-containing protein</fullName>
    </recommendedName>
</protein>
<accession>A0A512MGL7</accession>